<protein>
    <submittedName>
        <fullName evidence="2">Zn-dependent exopeptidase M28</fullName>
    </submittedName>
</protein>
<dbReference type="Pfam" id="PF04389">
    <property type="entry name" value="Peptidase_M28"/>
    <property type="match status" value="1"/>
</dbReference>
<feature type="domain" description="Peptidase M28" evidence="1">
    <location>
        <begin position="210"/>
        <end position="398"/>
    </location>
</feature>
<dbReference type="RefSeq" id="WP_134172848.1">
    <property type="nucleotide sequence ID" value="NZ_SODI01000001.1"/>
</dbReference>
<dbReference type="Gene3D" id="3.40.630.10">
    <property type="entry name" value="Zn peptidases"/>
    <property type="match status" value="1"/>
</dbReference>
<dbReference type="PANTHER" id="PTHR12147">
    <property type="entry name" value="METALLOPEPTIDASE M28 FAMILY MEMBER"/>
    <property type="match status" value="1"/>
</dbReference>
<dbReference type="Proteomes" id="UP000298218">
    <property type="component" value="Unassembled WGS sequence"/>
</dbReference>
<name>A0A4Y8KIP7_9MICO</name>
<keyword evidence="3" id="KW-1185">Reference proteome</keyword>
<comment type="caution">
    <text evidence="2">The sequence shown here is derived from an EMBL/GenBank/DDBJ whole genome shotgun (WGS) entry which is preliminary data.</text>
</comment>
<gene>
    <name evidence="2" type="ORF">E3T53_15870</name>
</gene>
<evidence type="ECO:0000313" key="2">
    <source>
        <dbReference type="EMBL" id="TFD75561.1"/>
    </source>
</evidence>
<dbReference type="PANTHER" id="PTHR12147:SF26">
    <property type="entry name" value="PEPTIDASE M28 DOMAIN-CONTAINING PROTEIN"/>
    <property type="match status" value="1"/>
</dbReference>
<organism evidence="2 3">
    <name type="scientific">Cryobacterium psychrophilum</name>
    <dbReference type="NCBI Taxonomy" id="41988"/>
    <lineage>
        <taxon>Bacteria</taxon>
        <taxon>Bacillati</taxon>
        <taxon>Actinomycetota</taxon>
        <taxon>Actinomycetes</taxon>
        <taxon>Micrococcales</taxon>
        <taxon>Microbacteriaceae</taxon>
        <taxon>Cryobacterium</taxon>
    </lineage>
</organism>
<accession>A0A4Y8KIP7</accession>
<dbReference type="EMBL" id="SOHQ01000043">
    <property type="protein sequence ID" value="TFD75561.1"/>
    <property type="molecule type" value="Genomic_DNA"/>
</dbReference>
<dbReference type="OrthoDB" id="345880at2"/>
<proteinExistence type="predicted"/>
<dbReference type="AlphaFoldDB" id="A0A4Y8KIP7"/>
<dbReference type="GO" id="GO:0008235">
    <property type="term" value="F:metalloexopeptidase activity"/>
    <property type="evidence" value="ECO:0007669"/>
    <property type="project" value="InterPro"/>
</dbReference>
<dbReference type="InterPro" id="IPR007484">
    <property type="entry name" value="Peptidase_M28"/>
</dbReference>
<dbReference type="SUPFAM" id="SSF53187">
    <property type="entry name" value="Zn-dependent exopeptidases"/>
    <property type="match status" value="1"/>
</dbReference>
<reference evidence="2 3" key="1">
    <citation type="submission" date="2019-03" db="EMBL/GenBank/DDBJ databases">
        <title>Genomics of glacier-inhabiting Cryobacterium strains.</title>
        <authorList>
            <person name="Liu Q."/>
            <person name="Xin Y.-H."/>
        </authorList>
    </citation>
    <scope>NUCLEOTIDE SEQUENCE [LARGE SCALE GENOMIC DNA]</scope>
    <source>
        <strain evidence="2 3">CGMCC 1.4292</strain>
    </source>
</reference>
<evidence type="ECO:0000313" key="3">
    <source>
        <dbReference type="Proteomes" id="UP000298218"/>
    </source>
</evidence>
<dbReference type="GO" id="GO:0006508">
    <property type="term" value="P:proteolysis"/>
    <property type="evidence" value="ECO:0007669"/>
    <property type="project" value="InterPro"/>
</dbReference>
<sequence>MYTYVIVPASVDPAAGRSARREPGLKWCRFGDRVIYWTTGIAQSSAGRRVRTLGPVSQSSQGLLHLVVQAGNSFREEFPEVPVILDRGRYLAVELSDEEFMRASVGNPAHFGVRPLPQNSSIVRETGGAGRRLRAVDPTLTMFANEVSATHVKDSLVALTGFGTRHSLSQGFVQAGAWVTEVLQSLGYAVTRATISVGAGASFSVIGDKPGLRDNPELVLVTAHLDSTNHVDGPLAPAPGADDNGSGCAGVLEIARILAGRADDQDLRLVLFGGEEQGLFGSEQYVRALSEHDRGRLQAVINMDMVGTLNSALPGVLLEGGPLSQGLIDELTASAQDYTTLAVEVSLTPFASDHVPFLNAGLPAVLTIEGSDSTNNNIHSSRDTLDRVNYPLACEIIKMNLVTTARLIGTRASIADLERWRQSTTNVD</sequence>
<evidence type="ECO:0000259" key="1">
    <source>
        <dbReference type="Pfam" id="PF04389"/>
    </source>
</evidence>
<dbReference type="InterPro" id="IPR045175">
    <property type="entry name" value="M28_fam"/>
</dbReference>